<evidence type="ECO:0000313" key="4">
    <source>
        <dbReference type="Proteomes" id="UP000541610"/>
    </source>
</evidence>
<dbReference type="InterPro" id="IPR003618">
    <property type="entry name" value="TFIIS_cen_dom"/>
</dbReference>
<dbReference type="GO" id="GO:0006351">
    <property type="term" value="P:DNA-templated transcription"/>
    <property type="evidence" value="ECO:0007669"/>
    <property type="project" value="InterPro"/>
</dbReference>
<dbReference type="PROSITE" id="PS51321">
    <property type="entry name" value="TFIIS_CENTRAL"/>
    <property type="match status" value="1"/>
</dbReference>
<dbReference type="Gene3D" id="1.10.472.30">
    <property type="entry name" value="Transcription elongation factor S-II, central domain"/>
    <property type="match status" value="1"/>
</dbReference>
<dbReference type="OrthoDB" id="44867at2759"/>
<feature type="region of interest" description="Disordered" evidence="1">
    <location>
        <begin position="695"/>
        <end position="746"/>
    </location>
</feature>
<dbReference type="Pfam" id="PF07500">
    <property type="entry name" value="TFIIS_M"/>
    <property type="match status" value="1"/>
</dbReference>
<gene>
    <name evidence="3" type="ORF">FOZ60_012196</name>
</gene>
<feature type="region of interest" description="Disordered" evidence="1">
    <location>
        <begin position="1"/>
        <end position="49"/>
    </location>
</feature>
<name>A0A7J6PA49_PEROL</name>
<dbReference type="InterPro" id="IPR036575">
    <property type="entry name" value="TFIIS_cen_dom_sf"/>
</dbReference>
<feature type="compositionally biased region" description="Low complexity" evidence="1">
    <location>
        <begin position="186"/>
        <end position="212"/>
    </location>
</feature>
<dbReference type="EMBL" id="JABANP010000052">
    <property type="protein sequence ID" value="KAF4692965.1"/>
    <property type="molecule type" value="Genomic_DNA"/>
</dbReference>
<reference evidence="3 4" key="1">
    <citation type="submission" date="2020-04" db="EMBL/GenBank/DDBJ databases">
        <title>Perkinsus olseni comparative genomics.</title>
        <authorList>
            <person name="Bogema D.R."/>
        </authorList>
    </citation>
    <scope>NUCLEOTIDE SEQUENCE [LARGE SCALE GENOMIC DNA]</scope>
    <source>
        <strain evidence="3">00978-12</strain>
    </source>
</reference>
<dbReference type="Proteomes" id="UP000541610">
    <property type="component" value="Unassembled WGS sequence"/>
</dbReference>
<sequence>MSRHTNPTHSIRGSHRGGQEEGDDVILVEGGSMKFSWSEPAPSPPHDDEAVVSERRGMHHQGIDHHQGPLEGRRLGQQQQHRLVDHDTSSLLPLQACIIGDVKSETAALMHRLVSEKQERQQQQQSSGNSRGSTIVPQLQQRAVVKEIERRQRLRMAAVLNDTHHHTTTTTTRTLSPPPHSGLVFSKPSIKDPASSSSSRVRSESIQSARSSSPKKMEGVHLPQAQLSPATSAVGAFSWSAPAPASLPLSDDDDDTDSSSSMSNSLGRHRFHNKRKVRRKGGDEGSNASWSLPSSDASNSSDDDSQRRGSAARRRTKSSSSILSNNNNNNNGVVDGYNSFLRVYKAKKALPSSSVDNTVMKRVWKRLSDSDKDIWRKEEIRQLSVKRLKSDIRSEILTPSNFTSWCSEMRSLRDPHLGPNKIVDVTLLMAMLQRLARHPHLDGRTIFKDHLKKDILPMLQPHGGWGPDLNKATTTGWLLPIAKSIKNSLRKLIIAAEELPSGRKKREDDEEEGYLSSVKEVKALLGIDTSGSRSPKRRRKEATSAATPTTTTPTATTVSIEDQRSKVRAVLQSKALADEEVGAATEAAKALEEALWREYGDYHDDDNDHDQQHQQSRQVELKEYYSRVRTLTFNLRQNGRLRSRLLEGGYEYGAVLAVMSVEEMATDEQQASRRDVVERGLKAVVRQEKESLVEDRQKIMDLHQRNDSPEDDAERQHEENPNNTNKKATVNVASDDNDNRVGEEVV</sequence>
<proteinExistence type="predicted"/>
<organism evidence="3 4">
    <name type="scientific">Perkinsus olseni</name>
    <name type="common">Perkinsus atlanticus</name>
    <dbReference type="NCBI Taxonomy" id="32597"/>
    <lineage>
        <taxon>Eukaryota</taxon>
        <taxon>Sar</taxon>
        <taxon>Alveolata</taxon>
        <taxon>Perkinsozoa</taxon>
        <taxon>Perkinsea</taxon>
        <taxon>Perkinsida</taxon>
        <taxon>Perkinsidae</taxon>
        <taxon>Perkinsus</taxon>
    </lineage>
</organism>
<evidence type="ECO:0000313" key="3">
    <source>
        <dbReference type="EMBL" id="KAF4692965.1"/>
    </source>
</evidence>
<feature type="compositionally biased region" description="Low complexity" evidence="1">
    <location>
        <begin position="286"/>
        <end position="300"/>
    </location>
</feature>
<feature type="compositionally biased region" description="Basic and acidic residues" evidence="1">
    <location>
        <begin position="737"/>
        <end position="746"/>
    </location>
</feature>
<feature type="region of interest" description="Disordered" evidence="1">
    <location>
        <begin position="159"/>
        <end position="222"/>
    </location>
</feature>
<feature type="compositionally biased region" description="Basic and acidic residues" evidence="1">
    <location>
        <begin position="695"/>
        <end position="720"/>
    </location>
</feature>
<evidence type="ECO:0000256" key="1">
    <source>
        <dbReference type="SAM" id="MobiDB-lite"/>
    </source>
</evidence>
<feature type="domain" description="TFIIS central" evidence="2">
    <location>
        <begin position="563"/>
        <end position="692"/>
    </location>
</feature>
<evidence type="ECO:0000259" key="2">
    <source>
        <dbReference type="PROSITE" id="PS51321"/>
    </source>
</evidence>
<feature type="compositionally biased region" description="Polar residues" evidence="1">
    <location>
        <begin position="1"/>
        <end position="11"/>
    </location>
</feature>
<feature type="compositionally biased region" description="Polar residues" evidence="1">
    <location>
        <begin position="721"/>
        <end position="734"/>
    </location>
</feature>
<dbReference type="SUPFAM" id="SSF46942">
    <property type="entry name" value="Elongation factor TFIIS domain 2"/>
    <property type="match status" value="1"/>
</dbReference>
<feature type="region of interest" description="Disordered" evidence="1">
    <location>
        <begin position="526"/>
        <end position="559"/>
    </location>
</feature>
<feature type="compositionally biased region" description="Low complexity" evidence="1">
    <location>
        <begin position="121"/>
        <end position="133"/>
    </location>
</feature>
<feature type="region of interest" description="Disordered" evidence="1">
    <location>
        <begin position="115"/>
        <end position="138"/>
    </location>
</feature>
<feature type="compositionally biased region" description="Low complexity" evidence="1">
    <location>
        <begin position="543"/>
        <end position="557"/>
    </location>
</feature>
<feature type="region of interest" description="Disordered" evidence="1">
    <location>
        <begin position="248"/>
        <end position="330"/>
    </location>
</feature>
<feature type="compositionally biased region" description="Low complexity" evidence="1">
    <location>
        <begin position="318"/>
        <end position="330"/>
    </location>
</feature>
<comment type="caution">
    <text evidence="3">The sequence shown here is derived from an EMBL/GenBank/DDBJ whole genome shotgun (WGS) entry which is preliminary data.</text>
</comment>
<dbReference type="AlphaFoldDB" id="A0A7J6PA49"/>
<feature type="compositionally biased region" description="Basic residues" evidence="1">
    <location>
        <begin position="267"/>
        <end position="279"/>
    </location>
</feature>
<accession>A0A7J6PA49</accession>
<protein>
    <recommendedName>
        <fullName evidence="2">TFIIS central domain-containing protein</fullName>
    </recommendedName>
</protein>